<evidence type="ECO:0000313" key="2">
    <source>
        <dbReference type="Proteomes" id="UP000256690"/>
    </source>
</evidence>
<dbReference type="CDD" id="cd22849">
    <property type="entry name" value="NuzM"/>
    <property type="match status" value="1"/>
</dbReference>
<dbReference type="PANTHER" id="PTHR37325:SF1">
    <property type="entry name" value="OXIDOREDUCTASE 21 KDA SUBUNIT, PUTATIVE (AFU_ORTHOLOGUE AFUA_4G05910)-RELATED"/>
    <property type="match status" value="1"/>
</dbReference>
<protein>
    <recommendedName>
        <fullName evidence="3">NADH-ubiquinone oxidoreductase 21.3 kDa subunit</fullName>
    </recommendedName>
</protein>
<reference evidence="1 2" key="1">
    <citation type="journal article" date="2018" name="IMA Fungus">
        <title>IMA Genome-F 9: Draft genome sequence of Annulohypoxylon stygium, Aspergillus mulundensis, Berkeleyomyces basicola (syn. Thielaviopsis basicola), Ceratocystis smalleyi, two Cercospora beticola strains, Coleophoma cylindrospora, Fusarium fracticaudum, Phialophora cf. hyalina, and Morchella septimelata.</title>
        <authorList>
            <person name="Wingfield B.D."/>
            <person name="Bills G.F."/>
            <person name="Dong Y."/>
            <person name="Huang W."/>
            <person name="Nel W.J."/>
            <person name="Swalarsk-Parry B.S."/>
            <person name="Vaghefi N."/>
            <person name="Wilken P.M."/>
            <person name="An Z."/>
            <person name="de Beer Z.W."/>
            <person name="De Vos L."/>
            <person name="Chen L."/>
            <person name="Duong T.A."/>
            <person name="Gao Y."/>
            <person name="Hammerbacher A."/>
            <person name="Kikkert J.R."/>
            <person name="Li Y."/>
            <person name="Li H."/>
            <person name="Li K."/>
            <person name="Li Q."/>
            <person name="Liu X."/>
            <person name="Ma X."/>
            <person name="Naidoo K."/>
            <person name="Pethybridge S.J."/>
            <person name="Sun J."/>
            <person name="Steenkamp E.T."/>
            <person name="van der Nest M.A."/>
            <person name="van Wyk S."/>
            <person name="Wingfield M.J."/>
            <person name="Xiong C."/>
            <person name="Yue Q."/>
            <person name="Zhang X."/>
        </authorList>
    </citation>
    <scope>NUCLEOTIDE SEQUENCE [LARGE SCALE GENOMIC DNA]</scope>
    <source>
        <strain evidence="1 2">DSM 5745</strain>
    </source>
</reference>
<dbReference type="RefSeq" id="XP_026598432.1">
    <property type="nucleotide sequence ID" value="XM_026753109.1"/>
</dbReference>
<gene>
    <name evidence="1" type="ORF">DSM5745_11093</name>
</gene>
<organism evidence="1 2">
    <name type="scientific">Aspergillus mulundensis</name>
    <dbReference type="NCBI Taxonomy" id="1810919"/>
    <lineage>
        <taxon>Eukaryota</taxon>
        <taxon>Fungi</taxon>
        <taxon>Dikarya</taxon>
        <taxon>Ascomycota</taxon>
        <taxon>Pezizomycotina</taxon>
        <taxon>Eurotiomycetes</taxon>
        <taxon>Eurotiomycetidae</taxon>
        <taxon>Eurotiales</taxon>
        <taxon>Aspergillaceae</taxon>
        <taxon>Aspergillus</taxon>
        <taxon>Aspergillus subgen. Nidulantes</taxon>
    </lineage>
</organism>
<keyword evidence="2" id="KW-1185">Reference proteome</keyword>
<evidence type="ECO:0000313" key="1">
    <source>
        <dbReference type="EMBL" id="RDW59398.1"/>
    </source>
</evidence>
<dbReference type="AlphaFoldDB" id="A0A3D8QCR8"/>
<dbReference type="PIRSF" id="PIRSF022976">
    <property type="entry name" value="NADH_Oxi_21kDa"/>
    <property type="match status" value="1"/>
</dbReference>
<dbReference type="Proteomes" id="UP000256690">
    <property type="component" value="Unassembled WGS sequence"/>
</dbReference>
<dbReference type="InterPro" id="IPR016813">
    <property type="entry name" value="NADH_Ub_cplx-1_21kDa"/>
</dbReference>
<evidence type="ECO:0008006" key="3">
    <source>
        <dbReference type="Google" id="ProtNLM"/>
    </source>
</evidence>
<dbReference type="EMBL" id="PVWQ01000019">
    <property type="protein sequence ID" value="RDW59398.1"/>
    <property type="molecule type" value="Genomic_DNA"/>
</dbReference>
<proteinExistence type="predicted"/>
<accession>A0A3D8QCR8</accession>
<dbReference type="GeneID" id="38121463"/>
<name>A0A3D8QCR8_9EURO</name>
<dbReference type="PANTHER" id="PTHR37325">
    <property type="entry name" value="OXIDOREDUCTASE 21 KDA SUBUNIT, PUTATIVE (AFU_ORTHOLOGUE AFUA_4G05910)-RELATED"/>
    <property type="match status" value="1"/>
</dbReference>
<dbReference type="OrthoDB" id="2093493at2759"/>
<sequence length="192" mass="20899">MVRNVVNAAKSASSVVSINYKYSVQSTGLWERLRRLLAIDPERSTGVPLNSQFRLPTPGALPPLSYDDPVTVPAGDIADNPYWKRDVRRNYPRTSTVNQADAVGLLTVGSQAAPKEDILQIGEAGQKQLVSVKQEGQERGLAGLFQKDKHGINGVLGPNGLPPTPCNLNSASKYQIDNDHGYPNVYPCRTFV</sequence>
<dbReference type="STRING" id="1810919.A0A3D8QCR8"/>
<comment type="caution">
    <text evidence="1">The sequence shown here is derived from an EMBL/GenBank/DDBJ whole genome shotgun (WGS) entry which is preliminary data.</text>
</comment>